<dbReference type="SMART" id="SM00255">
    <property type="entry name" value="TIR"/>
    <property type="match status" value="1"/>
</dbReference>
<dbReference type="Gene3D" id="1.25.40.10">
    <property type="entry name" value="Tetratricopeptide repeat domain"/>
    <property type="match status" value="1"/>
</dbReference>
<feature type="domain" description="TIR" evidence="2">
    <location>
        <begin position="1"/>
        <end position="129"/>
    </location>
</feature>
<keyword evidence="3" id="KW-0614">Plasmid</keyword>
<dbReference type="Gene3D" id="3.40.50.10140">
    <property type="entry name" value="Toll/interleukin-1 receptor homology (TIR) domain"/>
    <property type="match status" value="1"/>
</dbReference>
<reference evidence="4" key="2">
    <citation type="submission" date="2021-04" db="EMBL/GenBank/DDBJ databases">
        <title>Complete Genome and methylome analysis of Thiothrix fructosivorans ATCC 49748.</title>
        <authorList>
            <person name="Fomenkov A."/>
            <person name="Sun L."/>
            <person name="Vincze T."/>
            <person name="Grabovich M.Y."/>
            <person name="Roberts R.J."/>
        </authorList>
    </citation>
    <scope>NUCLEOTIDE SEQUENCE</scope>
    <source>
        <strain evidence="4">ATCC 49748</strain>
    </source>
</reference>
<dbReference type="RefSeq" id="WP_207249252.1">
    <property type="nucleotide sequence ID" value="NZ_JAFMPM010000005.1"/>
</dbReference>
<evidence type="ECO:0000313" key="4">
    <source>
        <dbReference type="EMBL" id="QTX10606.1"/>
    </source>
</evidence>
<evidence type="ECO:0000259" key="2">
    <source>
        <dbReference type="PROSITE" id="PS50104"/>
    </source>
</evidence>
<evidence type="ECO:0000313" key="5">
    <source>
        <dbReference type="Proteomes" id="UP000664466"/>
    </source>
</evidence>
<dbReference type="Proteomes" id="UP000664466">
    <property type="component" value="Unassembled WGS sequence"/>
</dbReference>
<dbReference type="EMBL" id="JAFMPM010000005">
    <property type="protein sequence ID" value="MBO0611735.1"/>
    <property type="molecule type" value="Genomic_DNA"/>
</dbReference>
<keyword evidence="5" id="KW-1185">Reference proteome</keyword>
<proteinExistence type="predicted"/>
<feature type="region of interest" description="Disordered" evidence="1">
    <location>
        <begin position="240"/>
        <end position="309"/>
    </location>
</feature>
<evidence type="ECO:0000313" key="3">
    <source>
        <dbReference type="EMBL" id="MBO0611735.1"/>
    </source>
</evidence>
<dbReference type="SMART" id="SM00671">
    <property type="entry name" value="SEL1"/>
    <property type="match status" value="1"/>
</dbReference>
<feature type="region of interest" description="Disordered" evidence="1">
    <location>
        <begin position="132"/>
        <end position="227"/>
    </location>
</feature>
<dbReference type="EMBL" id="CP072748">
    <property type="protein sequence ID" value="QTX10606.1"/>
    <property type="molecule type" value="Genomic_DNA"/>
</dbReference>
<dbReference type="SUPFAM" id="SSF81901">
    <property type="entry name" value="HCP-like"/>
    <property type="match status" value="1"/>
</dbReference>
<evidence type="ECO:0000256" key="1">
    <source>
        <dbReference type="SAM" id="MobiDB-lite"/>
    </source>
</evidence>
<dbReference type="PROSITE" id="PS50104">
    <property type="entry name" value="TIR"/>
    <property type="match status" value="1"/>
</dbReference>
<dbReference type="GO" id="GO:0007165">
    <property type="term" value="P:signal transduction"/>
    <property type="evidence" value="ECO:0007669"/>
    <property type="project" value="InterPro"/>
</dbReference>
<organism evidence="4">
    <name type="scientific">Thiothrix fructosivorans</name>
    <dbReference type="NCBI Taxonomy" id="111770"/>
    <lineage>
        <taxon>Bacteria</taxon>
        <taxon>Pseudomonadati</taxon>
        <taxon>Pseudomonadota</taxon>
        <taxon>Gammaproteobacteria</taxon>
        <taxon>Thiotrichales</taxon>
        <taxon>Thiotrichaceae</taxon>
        <taxon>Thiothrix</taxon>
    </lineage>
</organism>
<dbReference type="InterPro" id="IPR035897">
    <property type="entry name" value="Toll_tir_struct_dom_sf"/>
</dbReference>
<protein>
    <submittedName>
        <fullName evidence="4">TIR domain-containing protein</fullName>
    </submittedName>
</protein>
<dbReference type="InterPro" id="IPR006597">
    <property type="entry name" value="Sel1-like"/>
</dbReference>
<dbReference type="SUPFAM" id="SSF52200">
    <property type="entry name" value="Toll/Interleukin receptor TIR domain"/>
    <property type="match status" value="1"/>
</dbReference>
<dbReference type="Pfam" id="PF13676">
    <property type="entry name" value="TIR_2"/>
    <property type="match status" value="1"/>
</dbReference>
<accession>A0A8B0SGX3</accession>
<feature type="compositionally biased region" description="Basic and acidic residues" evidence="1">
    <location>
        <begin position="240"/>
        <end position="299"/>
    </location>
</feature>
<dbReference type="InterPro" id="IPR011990">
    <property type="entry name" value="TPR-like_helical_dom_sf"/>
</dbReference>
<name>A0A8B0SGX3_9GAMM</name>
<dbReference type="InterPro" id="IPR000157">
    <property type="entry name" value="TIR_dom"/>
</dbReference>
<gene>
    <name evidence="4" type="ORF">J1836_018905</name>
    <name evidence="3" type="ORF">J1836_02160</name>
</gene>
<geneLocation type="plasmid" evidence="3">
    <name>pTfr446</name>
</geneLocation>
<sequence length="418" mass="47375">MHDIFLSYSTKDRERLQPLFQALERQGWSVFWDHRTINIGDHWSKKINHAIRTSKCVVVVWSTASVDSEWVLEEANVAKQRNVLLPIQIDSVDIPVGFTMRQTGDFVSWKADVNDPQFIRLAEKIGELVEQHDAEQAKREAAETAEQERLAQEKAAVEQQARDQAEQQRRLAEEAAEQERLVREKAAAEQQAREDAEQQQRLAEEAAEQKRLAKEKALAEHEAASHQRWLDEAQARLVAEEAAKQKKREQERAEEQKVREEHEEIERQKKAQQEQLRKEKAAAEEHARKEAERQAEADKMSSQNQKPPVKKFPLIPALLMSAAAFGGGGYYWQQTGDLAQAKAALESDDKTAWSDAVARLTTLIASGDTAAMQVLGASYYVGQGVDKDQQKGCQLYKQAADAGDTKAKETYENLPKCH</sequence>
<reference evidence="3 5" key="1">
    <citation type="submission" date="2021-03" db="EMBL/GenBank/DDBJ databases">
        <title>Draft genome and methylome analysis of Thiotrix fructosivoruns ATCC 49748.</title>
        <authorList>
            <person name="Fomenkov A."/>
            <person name="Grabovich M.Y."/>
            <person name="Roberts R.J."/>
        </authorList>
    </citation>
    <scope>NUCLEOTIDE SEQUENCE [LARGE SCALE GENOMIC DNA]</scope>
    <source>
        <strain evidence="3 5">ATCC 49748</strain>
        <plasmid evidence="3">pTfr446</plasmid>
    </source>
</reference>
<dbReference type="AlphaFoldDB" id="A0A8B0SGX3"/>